<dbReference type="AlphaFoldDB" id="A0A1I3BSJ0"/>
<gene>
    <name evidence="2" type="ORF">SAMN04487861_101183</name>
</gene>
<dbReference type="Proteomes" id="UP000183639">
    <property type="component" value="Unassembled WGS sequence"/>
</dbReference>
<accession>A0A1I3BSJ0</accession>
<dbReference type="EMBL" id="FOQK01000001">
    <property type="protein sequence ID" value="SFH64899.1"/>
    <property type="molecule type" value="Genomic_DNA"/>
</dbReference>
<feature type="domain" description="HTH cro/C1-type" evidence="1">
    <location>
        <begin position="12"/>
        <end position="66"/>
    </location>
</feature>
<sequence>MVDMNTTIANNILVLLKKHNRKQTNLADALKTNKQTVNKMLNGTRMINAVELKAIADYLGVRMEELTQISKAHSVTDVVHAFMGKVQSEQAKQALQIADDLSDMILFHKRVRENGNAMLVAWEDD</sequence>
<dbReference type="PROSITE" id="PS50943">
    <property type="entry name" value="HTH_CROC1"/>
    <property type="match status" value="1"/>
</dbReference>
<dbReference type="InterPro" id="IPR010982">
    <property type="entry name" value="Lambda_DNA-bd_dom_sf"/>
</dbReference>
<organism evidence="2 3">
    <name type="scientific">Selenomonas ruminantium</name>
    <dbReference type="NCBI Taxonomy" id="971"/>
    <lineage>
        <taxon>Bacteria</taxon>
        <taxon>Bacillati</taxon>
        <taxon>Bacillota</taxon>
        <taxon>Negativicutes</taxon>
        <taxon>Selenomonadales</taxon>
        <taxon>Selenomonadaceae</taxon>
        <taxon>Selenomonas</taxon>
    </lineage>
</organism>
<name>A0A1I3BSJ0_SELRU</name>
<proteinExistence type="predicted"/>
<evidence type="ECO:0000259" key="1">
    <source>
        <dbReference type="PROSITE" id="PS50943"/>
    </source>
</evidence>
<dbReference type="SUPFAM" id="SSF47413">
    <property type="entry name" value="lambda repressor-like DNA-binding domains"/>
    <property type="match status" value="1"/>
</dbReference>
<dbReference type="GO" id="GO:0003677">
    <property type="term" value="F:DNA binding"/>
    <property type="evidence" value="ECO:0007669"/>
    <property type="project" value="InterPro"/>
</dbReference>
<reference evidence="2 3" key="1">
    <citation type="submission" date="2016-10" db="EMBL/GenBank/DDBJ databases">
        <authorList>
            <person name="de Groot N.N."/>
        </authorList>
    </citation>
    <scope>NUCLEOTIDE SEQUENCE [LARGE SCALE GENOMIC DNA]</scope>
    <source>
        <strain evidence="2 3">Z108</strain>
    </source>
</reference>
<dbReference type="CDD" id="cd00093">
    <property type="entry name" value="HTH_XRE"/>
    <property type="match status" value="1"/>
</dbReference>
<evidence type="ECO:0000313" key="2">
    <source>
        <dbReference type="EMBL" id="SFH64899.1"/>
    </source>
</evidence>
<dbReference type="RefSeq" id="WP_075441547.1">
    <property type="nucleotide sequence ID" value="NZ_FOQK01000001.1"/>
</dbReference>
<dbReference type="SMART" id="SM00530">
    <property type="entry name" value="HTH_XRE"/>
    <property type="match status" value="1"/>
</dbReference>
<protein>
    <submittedName>
        <fullName evidence="2">Helix-turn-helix</fullName>
    </submittedName>
</protein>
<dbReference type="Gene3D" id="1.10.260.40">
    <property type="entry name" value="lambda repressor-like DNA-binding domains"/>
    <property type="match status" value="1"/>
</dbReference>
<dbReference type="OrthoDB" id="2111891at2"/>
<evidence type="ECO:0000313" key="3">
    <source>
        <dbReference type="Proteomes" id="UP000183639"/>
    </source>
</evidence>
<dbReference type="InterPro" id="IPR001387">
    <property type="entry name" value="Cro/C1-type_HTH"/>
</dbReference>
<dbReference type="Pfam" id="PF01381">
    <property type="entry name" value="HTH_3"/>
    <property type="match status" value="1"/>
</dbReference>